<dbReference type="Proteomes" id="UP000023152">
    <property type="component" value="Unassembled WGS sequence"/>
</dbReference>
<dbReference type="EMBL" id="ASPP01006759">
    <property type="protein sequence ID" value="ETO28279.1"/>
    <property type="molecule type" value="Genomic_DNA"/>
</dbReference>
<reference evidence="1 2" key="1">
    <citation type="journal article" date="2013" name="Curr. Biol.">
        <title>The Genome of the Foraminiferan Reticulomyxa filosa.</title>
        <authorList>
            <person name="Glockner G."/>
            <person name="Hulsmann N."/>
            <person name="Schleicher M."/>
            <person name="Noegel A.A."/>
            <person name="Eichinger L."/>
            <person name="Gallinger C."/>
            <person name="Pawlowski J."/>
            <person name="Sierra R."/>
            <person name="Euteneuer U."/>
            <person name="Pillet L."/>
            <person name="Moustafa A."/>
            <person name="Platzer M."/>
            <person name="Groth M."/>
            <person name="Szafranski K."/>
            <person name="Schliwa M."/>
        </authorList>
    </citation>
    <scope>NUCLEOTIDE SEQUENCE [LARGE SCALE GENOMIC DNA]</scope>
</reference>
<comment type="caution">
    <text evidence="1">The sequence shown here is derived from an EMBL/GenBank/DDBJ whole genome shotgun (WGS) entry which is preliminary data.</text>
</comment>
<dbReference type="OrthoDB" id="331948at2759"/>
<organism evidence="1 2">
    <name type="scientific">Reticulomyxa filosa</name>
    <dbReference type="NCBI Taxonomy" id="46433"/>
    <lineage>
        <taxon>Eukaryota</taxon>
        <taxon>Sar</taxon>
        <taxon>Rhizaria</taxon>
        <taxon>Retaria</taxon>
        <taxon>Foraminifera</taxon>
        <taxon>Monothalamids</taxon>
        <taxon>Reticulomyxidae</taxon>
        <taxon>Reticulomyxa</taxon>
    </lineage>
</organism>
<evidence type="ECO:0000313" key="1">
    <source>
        <dbReference type="EMBL" id="ETO28279.1"/>
    </source>
</evidence>
<proteinExistence type="predicted"/>
<name>X6NRC5_RETFI</name>
<keyword evidence="2" id="KW-1185">Reference proteome</keyword>
<gene>
    <name evidence="1" type="ORF">RFI_08851</name>
</gene>
<dbReference type="AlphaFoldDB" id="X6NRC5"/>
<accession>X6NRC5</accession>
<protein>
    <submittedName>
        <fullName evidence="1">Uncharacterized protein</fullName>
    </submittedName>
</protein>
<sequence length="173" mass="19802">MTVFAKLNFKHLKIKILIMKGKQLCGNVQSKVFFVISILHKSFDAISEAEALPLDNDKKADSAMYLIDARYAYCRSSPGDTICCLLNLFEAILFGLFTCIMSCDQISSIWNNTTYIDIIQNRGKSSKEKKSAYESFQLVFGEPFNITWFLPTPVTARMLREFKYLCSKMNEDN</sequence>
<evidence type="ECO:0000313" key="2">
    <source>
        <dbReference type="Proteomes" id="UP000023152"/>
    </source>
</evidence>